<accession>A0A9N9KSV0</accession>
<gene>
    <name evidence="1" type="ORF">HYFRA_00003468</name>
</gene>
<evidence type="ECO:0000313" key="2">
    <source>
        <dbReference type="Proteomes" id="UP000696280"/>
    </source>
</evidence>
<comment type="caution">
    <text evidence="1">The sequence shown here is derived from an EMBL/GenBank/DDBJ whole genome shotgun (WGS) entry which is preliminary data.</text>
</comment>
<reference evidence="1" key="1">
    <citation type="submission" date="2021-07" db="EMBL/GenBank/DDBJ databases">
        <authorList>
            <person name="Durling M."/>
        </authorList>
    </citation>
    <scope>NUCLEOTIDE SEQUENCE</scope>
</reference>
<name>A0A9N9KSV0_9HELO</name>
<evidence type="ECO:0000313" key="1">
    <source>
        <dbReference type="EMBL" id="CAG8953264.1"/>
    </source>
</evidence>
<proteinExistence type="predicted"/>
<protein>
    <submittedName>
        <fullName evidence="1">Uncharacterized protein</fullName>
    </submittedName>
</protein>
<sequence length="180" mass="19933">MPSHQKPIHIMDPSATRPTPDAAYYTTHPFVIFNPDHGLTWLSRIGPENTSSLHTLRIMIHAVYNPGPNPTSTGTPPSGPAWIALFNYLSYYATGLKEVKVHWDSDAEHYGGGADGEVVRALAGIGGLERLELGGFYLESWPGYLEENTGAEVVEEKERGKAAYWVELARWRRHFEVGGS</sequence>
<dbReference type="EMBL" id="CAJVRL010000049">
    <property type="protein sequence ID" value="CAG8953264.1"/>
    <property type="molecule type" value="Genomic_DNA"/>
</dbReference>
<dbReference type="Proteomes" id="UP000696280">
    <property type="component" value="Unassembled WGS sequence"/>
</dbReference>
<keyword evidence="2" id="KW-1185">Reference proteome</keyword>
<dbReference type="AlphaFoldDB" id="A0A9N9KSV0"/>
<dbReference type="OrthoDB" id="10307460at2759"/>
<organism evidence="1 2">
    <name type="scientific">Hymenoscyphus fraxineus</name>
    <dbReference type="NCBI Taxonomy" id="746836"/>
    <lineage>
        <taxon>Eukaryota</taxon>
        <taxon>Fungi</taxon>
        <taxon>Dikarya</taxon>
        <taxon>Ascomycota</taxon>
        <taxon>Pezizomycotina</taxon>
        <taxon>Leotiomycetes</taxon>
        <taxon>Helotiales</taxon>
        <taxon>Helotiaceae</taxon>
        <taxon>Hymenoscyphus</taxon>
    </lineage>
</organism>